<dbReference type="SUPFAM" id="SSF57850">
    <property type="entry name" value="RING/U-box"/>
    <property type="match status" value="1"/>
</dbReference>
<accession>A0A914XHJ9</accession>
<evidence type="ECO:0000313" key="16">
    <source>
        <dbReference type="WBParaSite" id="PSAMB.scaffold780size41451.g8729.t1"/>
    </source>
</evidence>
<feature type="transmembrane region" description="Helical" evidence="13">
    <location>
        <begin position="248"/>
        <end position="273"/>
    </location>
</feature>
<dbReference type="PROSITE" id="PS00518">
    <property type="entry name" value="ZF_RING_1"/>
    <property type="match status" value="1"/>
</dbReference>
<dbReference type="WBParaSite" id="PSAMB.scaffold780size41451.g8729.t1">
    <property type="protein sequence ID" value="PSAMB.scaffold780size41451.g8729.t1"/>
    <property type="gene ID" value="PSAMB.scaffold780size41451.g8729"/>
</dbReference>
<keyword evidence="8 13" id="KW-0472">Membrane</keyword>
<dbReference type="Pfam" id="PF06803">
    <property type="entry name" value="DUF1232"/>
    <property type="match status" value="1"/>
</dbReference>
<evidence type="ECO:0000256" key="8">
    <source>
        <dbReference type="ARBA" id="ARBA00023136"/>
    </source>
</evidence>
<dbReference type="CDD" id="cd16553">
    <property type="entry name" value="RING-HC_RNF170"/>
    <property type="match status" value="1"/>
</dbReference>
<keyword evidence="5 11" id="KW-0863">Zinc-finger</keyword>
<dbReference type="InterPro" id="IPR001841">
    <property type="entry name" value="Znf_RING"/>
</dbReference>
<dbReference type="AlphaFoldDB" id="A0A914XHJ9"/>
<reference evidence="16" key="1">
    <citation type="submission" date="2022-11" db="UniProtKB">
        <authorList>
            <consortium name="WormBaseParasite"/>
        </authorList>
    </citation>
    <scope>IDENTIFICATION</scope>
</reference>
<evidence type="ECO:0000256" key="10">
    <source>
        <dbReference type="ARBA" id="ARBA00031107"/>
    </source>
</evidence>
<proteinExistence type="predicted"/>
<evidence type="ECO:0000256" key="6">
    <source>
        <dbReference type="ARBA" id="ARBA00022833"/>
    </source>
</evidence>
<dbReference type="PANTHER" id="PTHR22894">
    <property type="entry name" value="RING-TYPE DOMAIN-CONTAINING PROTEIN"/>
    <property type="match status" value="1"/>
</dbReference>
<evidence type="ECO:0000256" key="4">
    <source>
        <dbReference type="ARBA" id="ARBA00022723"/>
    </source>
</evidence>
<sequence>MEAEESIFGHSLEETKSRYFEGVSNEATAAFALLVVFILTVAYLLYINGCRAMQAIHPSQLSLVQEVRNLLGHVIPTSENGNENESTSADTDATAAPPPRPRLYNHDRTCPICFGAAQFASQTNCGHLFCCSCITGYWRHTGSLLQPVRCPVCRTEVSMLLPMFAESDPDEPGRQEASNDVNDYNRRFSGASRPIWEHIQDLPVLIPYMLRRLFSLEGLMWVFRLRVLLCMVGLVVYVLSPLDVIPEAIFGLFGILDDIFVAFVLLLYASVAFRQVMANRNM</sequence>
<evidence type="ECO:0000256" key="12">
    <source>
        <dbReference type="SAM" id="MobiDB-lite"/>
    </source>
</evidence>
<feature type="transmembrane region" description="Helical" evidence="13">
    <location>
        <begin position="27"/>
        <end position="46"/>
    </location>
</feature>
<evidence type="ECO:0000256" key="11">
    <source>
        <dbReference type="PROSITE-ProRule" id="PRU00175"/>
    </source>
</evidence>
<evidence type="ECO:0000313" key="15">
    <source>
        <dbReference type="Proteomes" id="UP000887566"/>
    </source>
</evidence>
<dbReference type="InterPro" id="IPR038896">
    <property type="entry name" value="RNF170"/>
</dbReference>
<evidence type="ECO:0000256" key="7">
    <source>
        <dbReference type="ARBA" id="ARBA00022989"/>
    </source>
</evidence>
<keyword evidence="3 13" id="KW-0812">Transmembrane</keyword>
<dbReference type="PROSITE" id="PS50089">
    <property type="entry name" value="ZF_RING_2"/>
    <property type="match status" value="1"/>
</dbReference>
<name>A0A914XHJ9_9BILA</name>
<keyword evidence="6" id="KW-0862">Zinc</keyword>
<dbReference type="SMART" id="SM00184">
    <property type="entry name" value="RING"/>
    <property type="match status" value="1"/>
</dbReference>
<keyword evidence="15" id="KW-1185">Reference proteome</keyword>
<evidence type="ECO:0000256" key="1">
    <source>
        <dbReference type="ARBA" id="ARBA00004127"/>
    </source>
</evidence>
<comment type="subcellular location">
    <subcellularLocation>
        <location evidence="1">Endomembrane system</location>
        <topology evidence="1">Multi-pass membrane protein</topology>
    </subcellularLocation>
</comment>
<dbReference type="InterPro" id="IPR013083">
    <property type="entry name" value="Znf_RING/FYVE/PHD"/>
</dbReference>
<evidence type="ECO:0000259" key="14">
    <source>
        <dbReference type="PROSITE" id="PS50089"/>
    </source>
</evidence>
<dbReference type="Proteomes" id="UP000887566">
    <property type="component" value="Unplaced"/>
</dbReference>
<organism evidence="15 16">
    <name type="scientific">Plectus sambesii</name>
    <dbReference type="NCBI Taxonomy" id="2011161"/>
    <lineage>
        <taxon>Eukaryota</taxon>
        <taxon>Metazoa</taxon>
        <taxon>Ecdysozoa</taxon>
        <taxon>Nematoda</taxon>
        <taxon>Chromadorea</taxon>
        <taxon>Plectida</taxon>
        <taxon>Plectina</taxon>
        <taxon>Plectoidea</taxon>
        <taxon>Plectidae</taxon>
        <taxon>Plectus</taxon>
    </lineage>
</organism>
<evidence type="ECO:0000256" key="3">
    <source>
        <dbReference type="ARBA" id="ARBA00022692"/>
    </source>
</evidence>
<dbReference type="Pfam" id="PF00097">
    <property type="entry name" value="zf-C3HC4"/>
    <property type="match status" value="1"/>
</dbReference>
<keyword evidence="7 13" id="KW-1133">Transmembrane helix</keyword>
<dbReference type="GO" id="GO:0061630">
    <property type="term" value="F:ubiquitin protein ligase activity"/>
    <property type="evidence" value="ECO:0007669"/>
    <property type="project" value="InterPro"/>
</dbReference>
<evidence type="ECO:0000256" key="13">
    <source>
        <dbReference type="SAM" id="Phobius"/>
    </source>
</evidence>
<feature type="domain" description="RING-type" evidence="14">
    <location>
        <begin position="110"/>
        <end position="154"/>
    </location>
</feature>
<dbReference type="InterPro" id="IPR010652">
    <property type="entry name" value="DUF1232"/>
</dbReference>
<keyword evidence="4" id="KW-0479">Metal-binding</keyword>
<dbReference type="PANTHER" id="PTHR22894:SF5">
    <property type="entry name" value="RING-TYPE DOMAIN-CONTAINING PROTEIN"/>
    <property type="match status" value="1"/>
</dbReference>
<feature type="region of interest" description="Disordered" evidence="12">
    <location>
        <begin position="75"/>
        <end position="98"/>
    </location>
</feature>
<dbReference type="InterPro" id="IPR017907">
    <property type="entry name" value="Znf_RING_CS"/>
</dbReference>
<dbReference type="GO" id="GO:0008270">
    <property type="term" value="F:zinc ion binding"/>
    <property type="evidence" value="ECO:0007669"/>
    <property type="project" value="UniProtKB-KW"/>
</dbReference>
<feature type="transmembrane region" description="Helical" evidence="13">
    <location>
        <begin position="221"/>
        <end position="242"/>
    </location>
</feature>
<evidence type="ECO:0000256" key="9">
    <source>
        <dbReference type="ARBA" id="ARBA00030110"/>
    </source>
</evidence>
<protein>
    <recommendedName>
        <fullName evidence="2">E3 ubiquitin-protein ligase RNF170</fullName>
    </recommendedName>
    <alternativeName>
        <fullName evidence="10">RING finger protein 170</fullName>
    </alternativeName>
    <alternativeName>
        <fullName evidence="9">RING-type E3 ubiquitin transferase RNF170</fullName>
    </alternativeName>
</protein>
<dbReference type="GO" id="GO:0012505">
    <property type="term" value="C:endomembrane system"/>
    <property type="evidence" value="ECO:0007669"/>
    <property type="project" value="UniProtKB-SubCell"/>
</dbReference>
<feature type="compositionally biased region" description="Polar residues" evidence="12">
    <location>
        <begin position="77"/>
        <end position="88"/>
    </location>
</feature>
<dbReference type="Gene3D" id="3.30.40.10">
    <property type="entry name" value="Zinc/RING finger domain, C3HC4 (zinc finger)"/>
    <property type="match status" value="1"/>
</dbReference>
<dbReference type="InterPro" id="IPR018957">
    <property type="entry name" value="Znf_C3HC4_RING-type"/>
</dbReference>
<evidence type="ECO:0000256" key="5">
    <source>
        <dbReference type="ARBA" id="ARBA00022771"/>
    </source>
</evidence>
<evidence type="ECO:0000256" key="2">
    <source>
        <dbReference type="ARBA" id="ARBA00014068"/>
    </source>
</evidence>